<dbReference type="EMBL" id="JAAYSM010000050">
    <property type="protein sequence ID" value="NLJ17549.1"/>
    <property type="molecule type" value="Genomic_DNA"/>
</dbReference>
<name>A0A7X8GZ86_9LACT</name>
<reference evidence="1 2" key="1">
    <citation type="journal article" date="2020" name="Biotechnol. Biofuels">
        <title>New insights from the biogas microbiome by comprehensive genome-resolved metagenomics of nearly 1600 species originating from multiple anaerobic digesters.</title>
        <authorList>
            <person name="Campanaro S."/>
            <person name="Treu L."/>
            <person name="Rodriguez-R L.M."/>
            <person name="Kovalovszki A."/>
            <person name="Ziels R.M."/>
            <person name="Maus I."/>
            <person name="Zhu X."/>
            <person name="Kougias P.G."/>
            <person name="Basile A."/>
            <person name="Luo G."/>
            <person name="Schluter A."/>
            <person name="Konstantinidis K.T."/>
            <person name="Angelidaki I."/>
        </authorList>
    </citation>
    <scope>NUCLEOTIDE SEQUENCE [LARGE SCALE GENOMIC DNA]</scope>
    <source>
        <strain evidence="1">AS23ysBPME_34</strain>
    </source>
</reference>
<feature type="non-terminal residue" evidence="1">
    <location>
        <position position="1"/>
    </location>
</feature>
<evidence type="ECO:0000313" key="1">
    <source>
        <dbReference type="EMBL" id="NLJ17549.1"/>
    </source>
</evidence>
<evidence type="ECO:0000313" key="2">
    <source>
        <dbReference type="Proteomes" id="UP000541058"/>
    </source>
</evidence>
<proteinExistence type="predicted"/>
<accession>A0A7X8GZ86</accession>
<dbReference type="RefSeq" id="WP_276646200.1">
    <property type="nucleotide sequence ID" value="NZ_JAAYSM010000050.1"/>
</dbReference>
<dbReference type="AlphaFoldDB" id="A0A7X8GZ86"/>
<dbReference type="Proteomes" id="UP000541058">
    <property type="component" value="Unassembled WGS sequence"/>
</dbReference>
<comment type="caution">
    <text evidence="1">The sequence shown here is derived from an EMBL/GenBank/DDBJ whole genome shotgun (WGS) entry which is preliminary data.</text>
</comment>
<gene>
    <name evidence="1" type="ORF">GX355_01680</name>
</gene>
<sequence>LYSAFETNKEFVVRFRNRTIGTLERWYVNALGDEFQFTLAGSSWQTIKIDYDRSILYVDEATHSVPPNWMSDSSFFSHELSQEVLTILTSEENYNFLNPAELSVLSIYREELEMTGLKMNTMLIDGRKDGFLIITYAGNRVNYTIANAIQTQFNYFDITSLTWKGFKLKCEDRDLLPALEKVIDAIKLITKKEFYNDENKNALIELVPDISFSKYQKYLPTHMRKEQSAEYVYDIDTTLSYLGDVEILGYKDLI</sequence>
<protein>
    <submittedName>
        <fullName evidence="1">Uncharacterized protein</fullName>
    </submittedName>
</protein>
<organism evidence="1 2">
    <name type="scientific">Globicatella sulfidifaciens</name>
    <dbReference type="NCBI Taxonomy" id="136093"/>
    <lineage>
        <taxon>Bacteria</taxon>
        <taxon>Bacillati</taxon>
        <taxon>Bacillota</taxon>
        <taxon>Bacilli</taxon>
        <taxon>Lactobacillales</taxon>
        <taxon>Aerococcaceae</taxon>
        <taxon>Globicatella</taxon>
    </lineage>
</organism>